<dbReference type="GO" id="GO:0043165">
    <property type="term" value="P:Gram-negative-bacterium-type cell outer membrane assembly"/>
    <property type="evidence" value="ECO:0007669"/>
    <property type="project" value="InterPro"/>
</dbReference>
<dbReference type="Proteomes" id="UP000179243">
    <property type="component" value="Unassembled WGS sequence"/>
</dbReference>
<evidence type="ECO:0000313" key="2">
    <source>
        <dbReference type="Proteomes" id="UP000179243"/>
    </source>
</evidence>
<comment type="caution">
    <text evidence="1">The sequence shown here is derived from an EMBL/GenBank/DDBJ whole genome shotgun (WGS) entry which is preliminary data.</text>
</comment>
<accession>A0A1F7F6S0</accession>
<dbReference type="AlphaFoldDB" id="A0A1F7F6S0"/>
<gene>
    <name evidence="1" type="ORF">A2519_16450</name>
</gene>
<name>A0A1F7F6S0_UNCRA</name>
<protein>
    <recommendedName>
        <fullName evidence="3">Lipopolysaccharide-assembly</fullName>
    </recommendedName>
</protein>
<proteinExistence type="predicted"/>
<evidence type="ECO:0008006" key="3">
    <source>
        <dbReference type="Google" id="ProtNLM"/>
    </source>
</evidence>
<dbReference type="EMBL" id="MFYX01000110">
    <property type="protein sequence ID" value="OGK02268.1"/>
    <property type="molecule type" value="Genomic_DNA"/>
</dbReference>
<dbReference type="Pfam" id="PF04390">
    <property type="entry name" value="LptE"/>
    <property type="match status" value="1"/>
</dbReference>
<organism evidence="1 2">
    <name type="scientific">Candidatus Raymondbacteria bacterium RIFOXYD12_FULL_49_13</name>
    <dbReference type="NCBI Taxonomy" id="1817890"/>
    <lineage>
        <taxon>Bacteria</taxon>
        <taxon>Raymondiibacteriota</taxon>
    </lineage>
</organism>
<reference evidence="1 2" key="1">
    <citation type="journal article" date="2016" name="Nat. Commun.">
        <title>Thousands of microbial genomes shed light on interconnected biogeochemical processes in an aquifer system.</title>
        <authorList>
            <person name="Anantharaman K."/>
            <person name="Brown C.T."/>
            <person name="Hug L.A."/>
            <person name="Sharon I."/>
            <person name="Castelle C.J."/>
            <person name="Probst A.J."/>
            <person name="Thomas B.C."/>
            <person name="Singh A."/>
            <person name="Wilkins M.J."/>
            <person name="Karaoz U."/>
            <person name="Brodie E.L."/>
            <person name="Williams K.H."/>
            <person name="Hubbard S.S."/>
            <person name="Banfield J.F."/>
        </authorList>
    </citation>
    <scope>NUCLEOTIDE SEQUENCE [LARGE SCALE GENOMIC DNA]</scope>
</reference>
<sequence>MAFSGCIRYSFTGSTLPSHIKTVSIPLVENTTAEIGIEEKLRDQVYNAYTGLNVLSVVQDNGDADLRIRVIVYANVPDEYDASGNVKTYKVTITAQVAFVDTKENKAIFEDTITGSGIYDHRTENVDTGIGIALGMLKESIINNTVSGW</sequence>
<dbReference type="GO" id="GO:0019867">
    <property type="term" value="C:outer membrane"/>
    <property type="evidence" value="ECO:0007669"/>
    <property type="project" value="InterPro"/>
</dbReference>
<dbReference type="InterPro" id="IPR007485">
    <property type="entry name" value="LPS_assembly_LptE"/>
</dbReference>
<evidence type="ECO:0000313" key="1">
    <source>
        <dbReference type="EMBL" id="OGK02268.1"/>
    </source>
</evidence>